<organism evidence="1 2">
    <name type="scientific">Trichonephila clavata</name>
    <name type="common">Joro spider</name>
    <name type="synonym">Nephila clavata</name>
    <dbReference type="NCBI Taxonomy" id="2740835"/>
    <lineage>
        <taxon>Eukaryota</taxon>
        <taxon>Metazoa</taxon>
        <taxon>Ecdysozoa</taxon>
        <taxon>Arthropoda</taxon>
        <taxon>Chelicerata</taxon>
        <taxon>Arachnida</taxon>
        <taxon>Araneae</taxon>
        <taxon>Araneomorphae</taxon>
        <taxon>Entelegynae</taxon>
        <taxon>Araneoidea</taxon>
        <taxon>Nephilidae</taxon>
        <taxon>Trichonephila</taxon>
    </lineage>
</organism>
<proteinExistence type="predicted"/>
<reference evidence="1" key="1">
    <citation type="submission" date="2020-07" db="EMBL/GenBank/DDBJ databases">
        <title>Multicomponent nature underlies the extraordinary mechanical properties of spider dragline silk.</title>
        <authorList>
            <person name="Kono N."/>
            <person name="Nakamura H."/>
            <person name="Mori M."/>
            <person name="Yoshida Y."/>
            <person name="Ohtoshi R."/>
            <person name="Malay A.D."/>
            <person name="Moran D.A.P."/>
            <person name="Tomita M."/>
            <person name="Numata K."/>
            <person name="Arakawa K."/>
        </authorList>
    </citation>
    <scope>NUCLEOTIDE SEQUENCE</scope>
</reference>
<evidence type="ECO:0000313" key="1">
    <source>
        <dbReference type="EMBL" id="GFQ76477.1"/>
    </source>
</evidence>
<protein>
    <submittedName>
        <fullName evidence="1">Uncharacterized protein</fullName>
    </submittedName>
</protein>
<dbReference type="EMBL" id="BMAO01001864">
    <property type="protein sequence ID" value="GFQ76477.1"/>
    <property type="molecule type" value="Genomic_DNA"/>
</dbReference>
<dbReference type="AlphaFoldDB" id="A0A8X6FCM1"/>
<name>A0A8X6FCM1_TRICU</name>
<comment type="caution">
    <text evidence="1">The sequence shown here is derived from an EMBL/GenBank/DDBJ whole genome shotgun (WGS) entry which is preliminary data.</text>
</comment>
<dbReference type="OrthoDB" id="6419367at2759"/>
<evidence type="ECO:0000313" key="2">
    <source>
        <dbReference type="Proteomes" id="UP000887116"/>
    </source>
</evidence>
<dbReference type="Proteomes" id="UP000887116">
    <property type="component" value="Unassembled WGS sequence"/>
</dbReference>
<gene>
    <name evidence="1" type="ORF">TNCT_403091</name>
</gene>
<keyword evidence="2" id="KW-1185">Reference proteome</keyword>
<sequence length="152" mass="18145">MSFYEKLVASSEIFNIEAMTFVDNITFEAMSRLHIPFKPFIEKSDHYSRYFSNFEKEVVCNLETRLNSWYECLESNPEFWVVSWDCFIRFSQPYVTQLETASTNELFLYLCTKILLAGGMFETRGVKNSLKLARLYIYYFTNKRFKFGIIKK</sequence>
<accession>A0A8X6FCM1</accession>